<dbReference type="EMBL" id="ML978126">
    <property type="protein sequence ID" value="KAF2098631.1"/>
    <property type="molecule type" value="Genomic_DNA"/>
</dbReference>
<reference evidence="11" key="1">
    <citation type="journal article" date="2020" name="Stud. Mycol.">
        <title>101 Dothideomycetes genomes: a test case for predicting lifestyles and emergence of pathogens.</title>
        <authorList>
            <person name="Haridas S."/>
            <person name="Albert R."/>
            <person name="Binder M."/>
            <person name="Bloem J."/>
            <person name="Labutti K."/>
            <person name="Salamov A."/>
            <person name="Andreopoulos B."/>
            <person name="Baker S."/>
            <person name="Barry K."/>
            <person name="Bills G."/>
            <person name="Bluhm B."/>
            <person name="Cannon C."/>
            <person name="Castanera R."/>
            <person name="Culley D."/>
            <person name="Daum C."/>
            <person name="Ezra D."/>
            <person name="Gonzalez J."/>
            <person name="Henrissat B."/>
            <person name="Kuo A."/>
            <person name="Liang C."/>
            <person name="Lipzen A."/>
            <person name="Lutzoni F."/>
            <person name="Magnuson J."/>
            <person name="Mondo S."/>
            <person name="Nolan M."/>
            <person name="Ohm R."/>
            <person name="Pangilinan J."/>
            <person name="Park H.-J."/>
            <person name="Ramirez L."/>
            <person name="Alfaro M."/>
            <person name="Sun H."/>
            <person name="Tritt A."/>
            <person name="Yoshinaga Y."/>
            <person name="Zwiers L.-H."/>
            <person name="Turgeon B."/>
            <person name="Goodwin S."/>
            <person name="Spatafora J."/>
            <person name="Crous P."/>
            <person name="Grigoriev I."/>
        </authorList>
    </citation>
    <scope>NUCLEOTIDE SEQUENCE</scope>
    <source>
        <strain evidence="11">CBS 133067</strain>
    </source>
</reference>
<dbReference type="InterPro" id="IPR017907">
    <property type="entry name" value="Znf_RING_CS"/>
</dbReference>
<feature type="region of interest" description="Disordered" evidence="8">
    <location>
        <begin position="27"/>
        <end position="59"/>
    </location>
</feature>
<keyword evidence="12" id="KW-1185">Reference proteome</keyword>
<dbReference type="CDD" id="cd18793">
    <property type="entry name" value="SF2_C_SNF"/>
    <property type="match status" value="1"/>
</dbReference>
<dbReference type="InterPro" id="IPR001841">
    <property type="entry name" value="Znf_RING"/>
</dbReference>
<dbReference type="SMART" id="SM00487">
    <property type="entry name" value="DEXDc"/>
    <property type="match status" value="1"/>
</dbReference>
<dbReference type="InterPro" id="IPR049730">
    <property type="entry name" value="SNF2/RAD54-like_C"/>
</dbReference>
<dbReference type="CDD" id="cd18070">
    <property type="entry name" value="DEXQc_SHPRH"/>
    <property type="match status" value="1"/>
</dbReference>
<evidence type="ECO:0000256" key="2">
    <source>
        <dbReference type="ARBA" id="ARBA00022741"/>
    </source>
</evidence>
<dbReference type="SMART" id="SM00184">
    <property type="entry name" value="RING"/>
    <property type="match status" value="1"/>
</dbReference>
<dbReference type="Gene3D" id="3.40.50.10810">
    <property type="entry name" value="Tandem AAA-ATPase domain"/>
    <property type="match status" value="1"/>
</dbReference>
<dbReference type="OrthoDB" id="5330228at2759"/>
<dbReference type="PROSITE" id="PS50089">
    <property type="entry name" value="ZF_RING_2"/>
    <property type="match status" value="1"/>
</dbReference>
<keyword evidence="5" id="KW-0862">Zinc</keyword>
<evidence type="ECO:0000313" key="11">
    <source>
        <dbReference type="EMBL" id="KAF2098631.1"/>
    </source>
</evidence>
<dbReference type="InterPro" id="IPR027417">
    <property type="entry name" value="P-loop_NTPase"/>
</dbReference>
<dbReference type="Gene3D" id="3.40.50.300">
    <property type="entry name" value="P-loop containing nucleotide triphosphate hydrolases"/>
    <property type="match status" value="1"/>
</dbReference>
<dbReference type="Proteomes" id="UP000799772">
    <property type="component" value="Unassembled WGS sequence"/>
</dbReference>
<dbReference type="FunFam" id="3.40.50.10810:FF:000059">
    <property type="entry name" value="SNF2 family helicase/ATPase, putative"/>
    <property type="match status" value="1"/>
</dbReference>
<keyword evidence="4" id="KW-0378">Hydrolase</keyword>
<evidence type="ECO:0000256" key="8">
    <source>
        <dbReference type="SAM" id="MobiDB-lite"/>
    </source>
</evidence>
<dbReference type="PROSITE" id="PS51192">
    <property type="entry name" value="HELICASE_ATP_BIND_1"/>
    <property type="match status" value="1"/>
</dbReference>
<evidence type="ECO:0000259" key="9">
    <source>
        <dbReference type="PROSITE" id="PS50089"/>
    </source>
</evidence>
<keyword evidence="6" id="KW-0067">ATP-binding</keyword>
<dbReference type="SUPFAM" id="SSF57850">
    <property type="entry name" value="RING/U-box"/>
    <property type="match status" value="1"/>
</dbReference>
<dbReference type="Pfam" id="PF00176">
    <property type="entry name" value="SNF2-rel_dom"/>
    <property type="match status" value="1"/>
</dbReference>
<dbReference type="GO" id="GO:0005524">
    <property type="term" value="F:ATP binding"/>
    <property type="evidence" value="ECO:0007669"/>
    <property type="project" value="InterPro"/>
</dbReference>
<accession>A0A9P4IB48</accession>
<dbReference type="InterPro" id="IPR059033">
    <property type="entry name" value="C144_05_dom"/>
</dbReference>
<dbReference type="PANTHER" id="PTHR45865">
    <property type="entry name" value="E3 UBIQUITIN-PROTEIN LIGASE SHPRH FAMILY MEMBER"/>
    <property type="match status" value="1"/>
</dbReference>
<dbReference type="InterPro" id="IPR038718">
    <property type="entry name" value="SNF2-like_sf"/>
</dbReference>
<evidence type="ECO:0000256" key="7">
    <source>
        <dbReference type="PROSITE-ProRule" id="PRU00175"/>
    </source>
</evidence>
<feature type="domain" description="Helicase ATP-binding" evidence="10">
    <location>
        <begin position="294"/>
        <end position="492"/>
    </location>
</feature>
<dbReference type="PANTHER" id="PTHR45865:SF1">
    <property type="entry name" value="E3 UBIQUITIN-PROTEIN LIGASE SHPRH"/>
    <property type="match status" value="1"/>
</dbReference>
<dbReference type="GO" id="GO:0008270">
    <property type="term" value="F:zinc ion binding"/>
    <property type="evidence" value="ECO:0007669"/>
    <property type="project" value="UniProtKB-KW"/>
</dbReference>
<feature type="region of interest" description="Disordered" evidence="8">
    <location>
        <begin position="696"/>
        <end position="728"/>
    </location>
</feature>
<evidence type="ECO:0000256" key="4">
    <source>
        <dbReference type="ARBA" id="ARBA00022801"/>
    </source>
</evidence>
<dbReference type="GO" id="GO:0006974">
    <property type="term" value="P:DNA damage response"/>
    <property type="evidence" value="ECO:0007669"/>
    <property type="project" value="TreeGrafter"/>
</dbReference>
<dbReference type="GO" id="GO:0000209">
    <property type="term" value="P:protein polyubiquitination"/>
    <property type="evidence" value="ECO:0007669"/>
    <property type="project" value="TreeGrafter"/>
</dbReference>
<dbReference type="InterPro" id="IPR000330">
    <property type="entry name" value="SNF2_N"/>
</dbReference>
<gene>
    <name evidence="11" type="ORF">NA57DRAFT_75869</name>
</gene>
<dbReference type="Pfam" id="PF00271">
    <property type="entry name" value="Helicase_C"/>
    <property type="match status" value="1"/>
</dbReference>
<evidence type="ECO:0000256" key="5">
    <source>
        <dbReference type="ARBA" id="ARBA00022833"/>
    </source>
</evidence>
<feature type="compositionally biased region" description="Basic and acidic residues" evidence="8">
    <location>
        <begin position="696"/>
        <end position="710"/>
    </location>
</feature>
<evidence type="ECO:0000256" key="1">
    <source>
        <dbReference type="ARBA" id="ARBA00022723"/>
    </source>
</evidence>
<protein>
    <submittedName>
        <fullName evidence="11">Uncharacterized protein</fullName>
    </submittedName>
</protein>
<sequence>MATLVAEASVLDGAVSLGILRGSFTSHPNALRNESGPPQKKQRLSLSKGGSALSQEEEDGTFPDDVVLAQFLISLQYDHASRPPHRSVANGTVPIFLNEIKEVEGDAYVVCISPRTNRSISYEVVLQSKADTLEPVVAHLERVCRLFQTPSKGRSVPAWAPCRLIFRGDDVRLEISILWRKGVASVNVPNTPKQCLELLSAYVPDVKHGSDVAWSLSDFYDNVHVPPRDMTVPQRIREVDLECDLYPFQQRAVDWMLKREWKTNALPSCFRVVEDCLSRKYHFSNVHGLFLDEEPSFLEVQGGILCEEMGLGKTVELLALISLNRRDPTKEQRIDPNLTISSATLIITPPHILQQWQGEISRHAPHLKVLNYTGLQAEHRNTKHQSEVEDLLQYDIVLTTYNVLSREIHYAERPPERNLRHAKQYEARRSPLVQISWWRVCLDEAQMIESGVTKAAIVARLIPRCNAWAITGTPLKKNIEDLFGLILFLGLEPFCASKKVWSRVDKPLFKEICSTIALRHTKDLIRQELRLPPQKRVVITMPFTAIEEQNYSRLVQEMCDECGLTPDGAPAVDDLDLESPGLVEKMRGWLRRLRQTCLHPQVGGRNRRALGRGNGPLKSVNEVLEIMIDQNETNLKAEQRQVVLSQVRHAHIIANNNSESITDRWSTALDMYTAALKQASGFVDVIRTELAAEKEKESAATVLKDPESSKDGSSSETEAEEEKQDKNSRLAVLQKTLRAALEVLHVCAFFVGTAYFQLKSDENKIKPESEDFHRLEKLEMEFYDEAKSMRKEMLREWHDAAQRLMRKVSSRRNSRSIPKIPSLKDFGGIESRKFLEKFDDLSEMLDRQTLQVEKLRSKATEYLLLNLVDEDEGVETTGDEYEDSTKKQDELYAYITALRAAVSDRHRLLTGQSNFLIDSEIKEALKLAKEGEGHAPELFLQLMDERQKLLPKTDEDSLRAIISQIRGTVTTLQWQSDGGSSRAGSELSIVEAQLKETQQISSTQVRLVGELEKDLELFTKTMNQRLEFYRQLQIISDTVAPYKEDLDDTLDLRALQKQQEEQNKSDQKLATLTTKRRFLMHLQNESTSQEARMCVICQSTFELGVLTVCGHQYCKECIRLWWREHRNCPVCKRNLHLVDFHDITYRPDELRAEEENNPSPSPSKSDSGSPRTSATSIYSDMNANTLIEIKSVDLNGSYGTKIDTIAKHLLWIREHDPGSKSLIFSQYPDFLQVLGGALRHFKIGYSSFSDKLGVEKFKKDASVETILLDAKSDSSGLNLVNATHVFLCEPLINTTIELQAINRVHRIGQQRPTAVYMYLISDTVEESIYDISVSRRLAHMGGKGSTQVSRSGTPFPQLQETALDAANTLELQQAPISTLLVKGRSGGEVVEQEDLWGCLFGKVKGRREKVSGEMAREVDRFLRAEAAESRRAQNAAQGMLDGA</sequence>
<dbReference type="GO" id="GO:0061630">
    <property type="term" value="F:ubiquitin protein ligase activity"/>
    <property type="evidence" value="ECO:0007669"/>
    <property type="project" value="TreeGrafter"/>
</dbReference>
<evidence type="ECO:0000313" key="12">
    <source>
        <dbReference type="Proteomes" id="UP000799772"/>
    </source>
</evidence>
<feature type="compositionally biased region" description="Low complexity" evidence="8">
    <location>
        <begin position="1162"/>
        <end position="1173"/>
    </location>
</feature>
<dbReference type="InterPro" id="IPR013083">
    <property type="entry name" value="Znf_RING/FYVE/PHD"/>
</dbReference>
<dbReference type="Gene3D" id="3.30.40.10">
    <property type="entry name" value="Zinc/RING finger domain, C3HC4 (zinc finger)"/>
    <property type="match status" value="1"/>
</dbReference>
<dbReference type="InterPro" id="IPR014001">
    <property type="entry name" value="Helicase_ATP-bd"/>
</dbReference>
<organism evidence="11 12">
    <name type="scientific">Rhizodiscina lignyota</name>
    <dbReference type="NCBI Taxonomy" id="1504668"/>
    <lineage>
        <taxon>Eukaryota</taxon>
        <taxon>Fungi</taxon>
        <taxon>Dikarya</taxon>
        <taxon>Ascomycota</taxon>
        <taxon>Pezizomycotina</taxon>
        <taxon>Dothideomycetes</taxon>
        <taxon>Pleosporomycetidae</taxon>
        <taxon>Aulographales</taxon>
        <taxon>Rhizodiscinaceae</taxon>
        <taxon>Rhizodiscina</taxon>
    </lineage>
</organism>
<keyword evidence="2" id="KW-0547">Nucleotide-binding</keyword>
<dbReference type="InterPro" id="IPR001650">
    <property type="entry name" value="Helicase_C-like"/>
</dbReference>
<keyword evidence="1" id="KW-0479">Metal-binding</keyword>
<proteinExistence type="predicted"/>
<dbReference type="PROSITE" id="PS00518">
    <property type="entry name" value="ZF_RING_1"/>
    <property type="match status" value="1"/>
</dbReference>
<dbReference type="SUPFAM" id="SSF52540">
    <property type="entry name" value="P-loop containing nucleoside triphosphate hydrolases"/>
    <property type="match status" value="2"/>
</dbReference>
<evidence type="ECO:0000256" key="6">
    <source>
        <dbReference type="ARBA" id="ARBA00022840"/>
    </source>
</evidence>
<evidence type="ECO:0000256" key="3">
    <source>
        <dbReference type="ARBA" id="ARBA00022771"/>
    </source>
</evidence>
<feature type="region of interest" description="Disordered" evidence="8">
    <location>
        <begin position="1151"/>
        <end position="1176"/>
    </location>
</feature>
<keyword evidence="3 7" id="KW-0863">Zinc-finger</keyword>
<dbReference type="GO" id="GO:0016787">
    <property type="term" value="F:hydrolase activity"/>
    <property type="evidence" value="ECO:0007669"/>
    <property type="project" value="UniProtKB-KW"/>
</dbReference>
<dbReference type="Pfam" id="PF13923">
    <property type="entry name" value="zf-C3HC4_2"/>
    <property type="match status" value="1"/>
</dbReference>
<comment type="caution">
    <text evidence="11">The sequence shown here is derived from an EMBL/GenBank/DDBJ whole genome shotgun (WGS) entry which is preliminary data.</text>
</comment>
<dbReference type="InterPro" id="IPR052583">
    <property type="entry name" value="ATP-helicase/E3_Ub-Ligase"/>
</dbReference>
<name>A0A9P4IB48_9PEZI</name>
<feature type="domain" description="RING-type" evidence="9">
    <location>
        <begin position="1094"/>
        <end position="1132"/>
    </location>
</feature>
<evidence type="ECO:0000259" key="10">
    <source>
        <dbReference type="PROSITE" id="PS51192"/>
    </source>
</evidence>
<dbReference type="GO" id="GO:0005634">
    <property type="term" value="C:nucleus"/>
    <property type="evidence" value="ECO:0007669"/>
    <property type="project" value="TreeGrafter"/>
</dbReference>
<dbReference type="Pfam" id="PF26021">
    <property type="entry name" value="Ferritin_C144_05"/>
    <property type="match status" value="1"/>
</dbReference>